<feature type="region of interest" description="Disordered" evidence="1">
    <location>
        <begin position="180"/>
        <end position="205"/>
    </location>
</feature>
<feature type="compositionally biased region" description="Low complexity" evidence="1">
    <location>
        <begin position="195"/>
        <end position="205"/>
    </location>
</feature>
<feature type="compositionally biased region" description="Polar residues" evidence="1">
    <location>
        <begin position="87"/>
        <end position="97"/>
    </location>
</feature>
<sequence length="368" mass="38673">MPPPPFSGSNVVDAKEATKLTVGPPEDLCVRSQGPASGAKLQHKPATLPGSTSGSRWGRPPQKTLSRPALTSKPGTTVKPRPRPLPLQSSEGTSTPAIATELNKEKRAKEQGAPPAPRPVVGAGKKVTVAVAPTEKTEEANPPAPASSFLDDMPVEACLEYLTRPHRSWESATRIRELQKQRAENSSRAARRRSASNSLSSSMQFSASSSVGNMSAHSAPPAFGRFGTGSTRAESRGGIVPRARFGALPGAKPEPEGLMVGGTSVVVSGGQLPLRLQPPLSFGECRSATAGSVGFDHMAKGVVVGRRGFHFRCSDVASASGFHLILFFSRCMYFGVRLGITSFTLMRICASGGFGRGFGEDSVAYVFS</sequence>
<protein>
    <submittedName>
        <fullName evidence="2">Uncharacterized protein</fullName>
    </submittedName>
</protein>
<accession>A0A3L6L8U9</accession>
<dbReference type="EMBL" id="QSBY01000008">
    <property type="protein sequence ID" value="RHW70810.1"/>
    <property type="molecule type" value="Genomic_DNA"/>
</dbReference>
<evidence type="ECO:0000256" key="1">
    <source>
        <dbReference type="SAM" id="MobiDB-lite"/>
    </source>
</evidence>
<feature type="region of interest" description="Disordered" evidence="1">
    <location>
        <begin position="1"/>
        <end position="125"/>
    </location>
</feature>
<dbReference type="Proteomes" id="UP000266743">
    <property type="component" value="Chromosome 8"/>
</dbReference>
<reference evidence="2" key="1">
    <citation type="submission" date="2018-09" db="EMBL/GenBank/DDBJ databases">
        <title>whole genome sequence of T. equiperdum IVM-t1 strain.</title>
        <authorList>
            <person name="Suganuma K."/>
        </authorList>
    </citation>
    <scope>NUCLEOTIDE SEQUENCE [LARGE SCALE GENOMIC DNA]</scope>
    <source>
        <strain evidence="2">IVM-t1</strain>
    </source>
</reference>
<organism evidence="2">
    <name type="scientific">Trypanosoma brucei equiperdum</name>
    <dbReference type="NCBI Taxonomy" id="630700"/>
    <lineage>
        <taxon>Eukaryota</taxon>
        <taxon>Discoba</taxon>
        <taxon>Euglenozoa</taxon>
        <taxon>Kinetoplastea</taxon>
        <taxon>Metakinetoplastina</taxon>
        <taxon>Trypanosomatida</taxon>
        <taxon>Trypanosomatidae</taxon>
        <taxon>Trypanosoma</taxon>
    </lineage>
</organism>
<name>A0A3L6L8U9_9TRYP</name>
<evidence type="ECO:0000313" key="2">
    <source>
        <dbReference type="EMBL" id="RHW70810.1"/>
    </source>
</evidence>
<comment type="caution">
    <text evidence="2">The sequence shown here is derived from an EMBL/GenBank/DDBJ whole genome shotgun (WGS) entry which is preliminary data.</text>
</comment>
<proteinExistence type="predicted"/>
<gene>
    <name evidence="2" type="ORF">DPX39_080033900</name>
</gene>
<dbReference type="AlphaFoldDB" id="A0A3L6L8U9"/>